<dbReference type="Proteomes" id="UP000736328">
    <property type="component" value="Unassembled WGS sequence"/>
</dbReference>
<sequence length="81" mass="9057">MYVMAESPAAAQVLAERMEKQLSLLSGQPLMGQTPGDANLAGMGYRFIVVKNYLVFYTVEENDVLVHRIIHGARDYLNVLQ</sequence>
<comment type="caution">
    <text evidence="2">The sequence shown here is derived from an EMBL/GenBank/DDBJ whole genome shotgun (WGS) entry which is preliminary data.</text>
</comment>
<dbReference type="InterPro" id="IPR035093">
    <property type="entry name" value="RelE/ParE_toxin_dom_sf"/>
</dbReference>
<evidence type="ECO:0000256" key="1">
    <source>
        <dbReference type="ARBA" id="ARBA00022649"/>
    </source>
</evidence>
<gene>
    <name evidence="2" type="ORF">HY768_00840</name>
</gene>
<dbReference type="Pfam" id="PF05016">
    <property type="entry name" value="ParE_toxin"/>
    <property type="match status" value="1"/>
</dbReference>
<dbReference type="Gene3D" id="3.30.2310.20">
    <property type="entry name" value="RelE-like"/>
    <property type="match status" value="1"/>
</dbReference>
<dbReference type="InterPro" id="IPR007712">
    <property type="entry name" value="RelE/ParE_toxin"/>
</dbReference>
<accession>A0A933IC51</accession>
<dbReference type="AlphaFoldDB" id="A0A933IC51"/>
<name>A0A933IC51_UNCT6</name>
<dbReference type="EMBL" id="JACQXR010000008">
    <property type="protein sequence ID" value="MBI4725768.1"/>
    <property type="molecule type" value="Genomic_DNA"/>
</dbReference>
<evidence type="ECO:0000313" key="2">
    <source>
        <dbReference type="EMBL" id="MBI4725768.1"/>
    </source>
</evidence>
<keyword evidence="1" id="KW-1277">Toxin-antitoxin system</keyword>
<reference evidence="2" key="1">
    <citation type="submission" date="2020-07" db="EMBL/GenBank/DDBJ databases">
        <title>Huge and variable diversity of episymbiotic CPR bacteria and DPANN archaea in groundwater ecosystems.</title>
        <authorList>
            <person name="He C.Y."/>
            <person name="Keren R."/>
            <person name="Whittaker M."/>
            <person name="Farag I.F."/>
            <person name="Doudna J."/>
            <person name="Cate J.H.D."/>
            <person name="Banfield J.F."/>
        </authorList>
    </citation>
    <scope>NUCLEOTIDE SEQUENCE</scope>
    <source>
        <strain evidence="2">NC_groundwater_1520_Pr4_B-0.1um_53_5</strain>
    </source>
</reference>
<organism evidence="2 3">
    <name type="scientific">candidate division TA06 bacterium</name>
    <dbReference type="NCBI Taxonomy" id="2250710"/>
    <lineage>
        <taxon>Bacteria</taxon>
        <taxon>Bacteria division TA06</taxon>
    </lineage>
</organism>
<protein>
    <submittedName>
        <fullName evidence="2">Type II toxin-antitoxin system RelE/ParE family toxin</fullName>
    </submittedName>
</protein>
<evidence type="ECO:0000313" key="3">
    <source>
        <dbReference type="Proteomes" id="UP000736328"/>
    </source>
</evidence>
<proteinExistence type="predicted"/>